<keyword evidence="2" id="KW-0472">Membrane</keyword>
<evidence type="ECO:0000256" key="2">
    <source>
        <dbReference type="SAM" id="Phobius"/>
    </source>
</evidence>
<evidence type="ECO:0000313" key="3">
    <source>
        <dbReference type="EMBL" id="SEG85931.1"/>
    </source>
</evidence>
<dbReference type="EMBL" id="FNVO01000018">
    <property type="protein sequence ID" value="SEG85931.1"/>
    <property type="molecule type" value="Genomic_DNA"/>
</dbReference>
<organism evidence="3 4">
    <name type="scientific">Thermomonospora echinospora</name>
    <dbReference type="NCBI Taxonomy" id="1992"/>
    <lineage>
        <taxon>Bacteria</taxon>
        <taxon>Bacillati</taxon>
        <taxon>Actinomycetota</taxon>
        <taxon>Actinomycetes</taxon>
        <taxon>Streptosporangiales</taxon>
        <taxon>Thermomonosporaceae</taxon>
        <taxon>Thermomonospora</taxon>
    </lineage>
</organism>
<feature type="transmembrane region" description="Helical" evidence="2">
    <location>
        <begin position="12"/>
        <end position="31"/>
    </location>
</feature>
<accession>A0A1H6DLB3</accession>
<gene>
    <name evidence="3" type="ORF">SAMN04489712_118110</name>
</gene>
<protein>
    <submittedName>
        <fullName evidence="3">Uncharacterized protein</fullName>
    </submittedName>
</protein>
<dbReference type="AlphaFoldDB" id="A0A1H6DLB3"/>
<sequence>MVIMTVRLGDNYWLWLAPILLGLALVTWLLLTLRAARRRVPHPEKLPGGSPHRGPIQGGTFEGDPGQRNPGEGSYDDRSAERP</sequence>
<keyword evidence="4" id="KW-1185">Reference proteome</keyword>
<evidence type="ECO:0000313" key="4">
    <source>
        <dbReference type="Proteomes" id="UP000236723"/>
    </source>
</evidence>
<name>A0A1H6DLB3_9ACTN</name>
<keyword evidence="2" id="KW-1133">Transmembrane helix</keyword>
<reference evidence="4" key="1">
    <citation type="submission" date="2016-10" db="EMBL/GenBank/DDBJ databases">
        <authorList>
            <person name="Varghese N."/>
            <person name="Submissions S."/>
        </authorList>
    </citation>
    <scope>NUCLEOTIDE SEQUENCE [LARGE SCALE GENOMIC DNA]</scope>
    <source>
        <strain evidence="4">DSM 43163</strain>
    </source>
</reference>
<keyword evidence="2" id="KW-0812">Transmembrane</keyword>
<feature type="region of interest" description="Disordered" evidence="1">
    <location>
        <begin position="40"/>
        <end position="83"/>
    </location>
</feature>
<proteinExistence type="predicted"/>
<dbReference type="Proteomes" id="UP000236723">
    <property type="component" value="Unassembled WGS sequence"/>
</dbReference>
<dbReference type="RefSeq" id="WP_103942657.1">
    <property type="nucleotide sequence ID" value="NZ_FNVO01000018.1"/>
</dbReference>
<evidence type="ECO:0000256" key="1">
    <source>
        <dbReference type="SAM" id="MobiDB-lite"/>
    </source>
</evidence>
<dbReference type="OrthoDB" id="3483722at2"/>